<keyword evidence="2" id="KW-0732">Signal</keyword>
<gene>
    <name evidence="4" type="ORF">DICPUDRAFT_74220</name>
</gene>
<dbReference type="GeneID" id="10509118"/>
<dbReference type="AlphaFoldDB" id="F0Z751"/>
<organism evidence="4 5">
    <name type="scientific">Dictyostelium purpureum</name>
    <name type="common">Slime mold</name>
    <dbReference type="NCBI Taxonomy" id="5786"/>
    <lineage>
        <taxon>Eukaryota</taxon>
        <taxon>Amoebozoa</taxon>
        <taxon>Evosea</taxon>
        <taxon>Eumycetozoa</taxon>
        <taxon>Dictyostelia</taxon>
        <taxon>Dictyosteliales</taxon>
        <taxon>Dictyosteliaceae</taxon>
        <taxon>Dictyostelium</taxon>
    </lineage>
</organism>
<evidence type="ECO:0000259" key="3">
    <source>
        <dbReference type="PROSITE" id="PS50802"/>
    </source>
</evidence>
<feature type="signal peptide" evidence="2">
    <location>
        <begin position="1"/>
        <end position="17"/>
    </location>
</feature>
<feature type="compositionally biased region" description="Pro residues" evidence="1">
    <location>
        <begin position="53"/>
        <end position="63"/>
    </location>
</feature>
<dbReference type="KEGG" id="dpp:DICPUDRAFT_74220"/>
<dbReference type="OrthoDB" id="19054at2759"/>
<reference evidence="5" key="1">
    <citation type="journal article" date="2011" name="Genome Biol.">
        <title>Comparative genomics of the social amoebae Dictyostelium discoideum and Dictyostelium purpureum.</title>
        <authorList>
            <consortium name="US DOE Joint Genome Institute (JGI-PGF)"/>
            <person name="Sucgang R."/>
            <person name="Kuo A."/>
            <person name="Tian X."/>
            <person name="Salerno W."/>
            <person name="Parikh A."/>
            <person name="Feasley C.L."/>
            <person name="Dalin E."/>
            <person name="Tu H."/>
            <person name="Huang E."/>
            <person name="Barry K."/>
            <person name="Lindquist E."/>
            <person name="Shapiro H."/>
            <person name="Bruce D."/>
            <person name="Schmutz J."/>
            <person name="Salamov A."/>
            <person name="Fey P."/>
            <person name="Gaudet P."/>
            <person name="Anjard C."/>
            <person name="Babu M.M."/>
            <person name="Basu S."/>
            <person name="Bushmanova Y."/>
            <person name="van der Wel H."/>
            <person name="Katoh-Kurasawa M."/>
            <person name="Dinh C."/>
            <person name="Coutinho P.M."/>
            <person name="Saito T."/>
            <person name="Elias M."/>
            <person name="Schaap P."/>
            <person name="Kay R.R."/>
            <person name="Henrissat B."/>
            <person name="Eichinger L."/>
            <person name="Rivero F."/>
            <person name="Putnam N.H."/>
            <person name="West C.M."/>
            <person name="Loomis W.F."/>
            <person name="Chisholm R.L."/>
            <person name="Shaulsky G."/>
            <person name="Strassmann J.E."/>
            <person name="Queller D.C."/>
            <person name="Kuspa A."/>
            <person name="Grigoriev I.V."/>
        </authorList>
    </citation>
    <scope>NUCLEOTIDE SEQUENCE [LARGE SCALE GENOMIC DNA]</scope>
    <source>
        <strain evidence="5">QSDP1</strain>
    </source>
</reference>
<proteinExistence type="predicted"/>
<dbReference type="Proteomes" id="UP000001064">
    <property type="component" value="Unassembled WGS sequence"/>
</dbReference>
<dbReference type="Pfam" id="PF02338">
    <property type="entry name" value="OTU"/>
    <property type="match status" value="1"/>
</dbReference>
<name>F0Z751_DICPU</name>
<protein>
    <recommendedName>
        <fullName evidence="3">OTU domain-containing protein</fullName>
    </recommendedName>
</protein>
<dbReference type="VEuPathDB" id="AmoebaDB:DICPUDRAFT_74220"/>
<sequence length="319" mass="36578">MLALIIAILIFIGCYHLEQYISYRKTKVYDSEIKFAGSYYVLNTTPNKLVPEPLKPIPVPPPQQQQAQQYPYQPLKPQQPQQPPKPQQPQQPKQSPFSFSEATPLSYIFKNEIRNRDYLYKSASSPFFSQTMGHSPQIPTPQCQFQDKWYSSMVKYLPLFGSKGRLSEVEAAQKRLNERLKLYQLKNNKVIPGDGNCQMHSLSDQIYGNLNHSTEIRNAIVQWLRKNKNFLLQNGANLSQFASTNWENYGNNMSRDGTWGDHITLFAAAEIFKANISIISSVDSHQYLIEIEPTTVIANKNILLSHHAELHYGSLSRII</sequence>
<dbReference type="PANTHER" id="PTHR12419:SF11">
    <property type="entry name" value="OTU DOMAIN-CONTAINING PROTEIN DDB_G0284757"/>
    <property type="match status" value="1"/>
</dbReference>
<dbReference type="Gene3D" id="3.90.70.80">
    <property type="match status" value="1"/>
</dbReference>
<feature type="chain" id="PRO_5003261517" description="OTU domain-containing protein" evidence="2">
    <location>
        <begin position="18"/>
        <end position="319"/>
    </location>
</feature>
<dbReference type="GO" id="GO:0004843">
    <property type="term" value="F:cysteine-type deubiquitinase activity"/>
    <property type="evidence" value="ECO:0000318"/>
    <property type="project" value="GO_Central"/>
</dbReference>
<dbReference type="RefSeq" id="XP_003283246.1">
    <property type="nucleotide sequence ID" value="XM_003283198.1"/>
</dbReference>
<feature type="region of interest" description="Disordered" evidence="1">
    <location>
        <begin position="52"/>
        <end position="98"/>
    </location>
</feature>
<evidence type="ECO:0000313" key="4">
    <source>
        <dbReference type="EMBL" id="EGC40310.1"/>
    </source>
</evidence>
<dbReference type="PROSITE" id="PS50802">
    <property type="entry name" value="OTU"/>
    <property type="match status" value="1"/>
</dbReference>
<evidence type="ECO:0000313" key="5">
    <source>
        <dbReference type="Proteomes" id="UP000001064"/>
    </source>
</evidence>
<dbReference type="EMBL" id="GL870944">
    <property type="protein sequence ID" value="EGC40310.1"/>
    <property type="molecule type" value="Genomic_DNA"/>
</dbReference>
<dbReference type="CDD" id="cd22758">
    <property type="entry name" value="OTU_232R-like"/>
    <property type="match status" value="1"/>
</dbReference>
<dbReference type="PANTHER" id="PTHR12419">
    <property type="entry name" value="OTU DOMAIN CONTAINING PROTEIN"/>
    <property type="match status" value="1"/>
</dbReference>
<feature type="domain" description="OTU" evidence="3">
    <location>
        <begin position="186"/>
        <end position="318"/>
    </location>
</feature>
<evidence type="ECO:0000256" key="2">
    <source>
        <dbReference type="SAM" id="SignalP"/>
    </source>
</evidence>
<dbReference type="eggNOG" id="KOG2605">
    <property type="taxonomic scope" value="Eukaryota"/>
</dbReference>
<dbReference type="InterPro" id="IPR038765">
    <property type="entry name" value="Papain-like_cys_pep_sf"/>
</dbReference>
<dbReference type="SUPFAM" id="SSF54001">
    <property type="entry name" value="Cysteine proteinases"/>
    <property type="match status" value="1"/>
</dbReference>
<dbReference type="InParanoid" id="F0Z751"/>
<keyword evidence="5" id="KW-1185">Reference proteome</keyword>
<evidence type="ECO:0000256" key="1">
    <source>
        <dbReference type="SAM" id="MobiDB-lite"/>
    </source>
</evidence>
<feature type="compositionally biased region" description="Low complexity" evidence="1">
    <location>
        <begin position="64"/>
        <end position="79"/>
    </location>
</feature>
<dbReference type="InterPro" id="IPR050704">
    <property type="entry name" value="Peptidase_C85-like"/>
</dbReference>
<accession>F0Z751</accession>
<feature type="compositionally biased region" description="Pro residues" evidence="1">
    <location>
        <begin position="80"/>
        <end position="89"/>
    </location>
</feature>
<dbReference type="FunFam" id="3.90.70.80:FF:000012">
    <property type="entry name" value="OTU domain-containing protein DDB_G0284757"/>
    <property type="match status" value="1"/>
</dbReference>
<dbReference type="InterPro" id="IPR003323">
    <property type="entry name" value="OTU_dom"/>
</dbReference>